<dbReference type="FunFam" id="3.40.50.2000:FF:000003">
    <property type="entry name" value="Alpha-1,4 glucan phosphorylase"/>
    <property type="match status" value="1"/>
</dbReference>
<dbReference type="GO" id="GO:0008184">
    <property type="term" value="F:glycogen phosphorylase activity"/>
    <property type="evidence" value="ECO:0007669"/>
    <property type="project" value="InterPro"/>
</dbReference>
<dbReference type="InterPro" id="IPR000811">
    <property type="entry name" value="Glyco_trans_35"/>
</dbReference>
<protein>
    <recommendedName>
        <fullName evidence="11">Alpha-1,4 glucan phosphorylase</fullName>
        <ecNumber evidence="11">2.4.1.1</ecNumber>
    </recommendedName>
</protein>
<accession>A0A5J5FSP1</accession>
<keyword evidence="8 11" id="KW-0119">Carbohydrate metabolism</keyword>
<evidence type="ECO:0000313" key="13">
    <source>
        <dbReference type="Proteomes" id="UP000335415"/>
    </source>
</evidence>
<comment type="caution">
    <text evidence="12">The sequence shown here is derived from an EMBL/GenBank/DDBJ whole genome shotgun (WGS) entry which is preliminary data.</text>
</comment>
<comment type="similarity">
    <text evidence="3 11">Belongs to the glycogen phosphorylase family.</text>
</comment>
<dbReference type="GO" id="GO:0005980">
    <property type="term" value="P:glycogen catabolic process"/>
    <property type="evidence" value="ECO:0007669"/>
    <property type="project" value="UniProtKB-ARBA"/>
</dbReference>
<dbReference type="GO" id="GO:0030170">
    <property type="term" value="F:pyridoxal phosphate binding"/>
    <property type="evidence" value="ECO:0007669"/>
    <property type="project" value="InterPro"/>
</dbReference>
<dbReference type="PROSITE" id="PS00102">
    <property type="entry name" value="PHOSPHORYLASE"/>
    <property type="match status" value="1"/>
</dbReference>
<evidence type="ECO:0000256" key="10">
    <source>
        <dbReference type="PIRSR" id="PIRSR000460-1"/>
    </source>
</evidence>
<dbReference type="SUPFAM" id="SSF53756">
    <property type="entry name" value="UDP-Glycosyltransferase/glycogen phosphorylase"/>
    <property type="match status" value="1"/>
</dbReference>
<dbReference type="CDD" id="cd04300">
    <property type="entry name" value="GT35_Glycogen_Phosphorylase"/>
    <property type="match status" value="1"/>
</dbReference>
<keyword evidence="4" id="KW-0021">Allosteric enzyme</keyword>
<evidence type="ECO:0000256" key="11">
    <source>
        <dbReference type="RuleBase" id="RU000587"/>
    </source>
</evidence>
<evidence type="ECO:0000256" key="5">
    <source>
        <dbReference type="ARBA" id="ARBA00022676"/>
    </source>
</evidence>
<evidence type="ECO:0000256" key="8">
    <source>
        <dbReference type="ARBA" id="ARBA00023277"/>
    </source>
</evidence>
<name>A0A5J5FSP1_9GAMM</name>
<organism evidence="12 13">
    <name type="scientific">Affinibrenneria salicis</name>
    <dbReference type="NCBI Taxonomy" id="2590031"/>
    <lineage>
        <taxon>Bacteria</taxon>
        <taxon>Pseudomonadati</taxon>
        <taxon>Pseudomonadota</taxon>
        <taxon>Gammaproteobacteria</taxon>
        <taxon>Enterobacterales</taxon>
        <taxon>Pectobacteriaceae</taxon>
        <taxon>Affinibrenneria</taxon>
    </lineage>
</organism>
<evidence type="ECO:0000256" key="6">
    <source>
        <dbReference type="ARBA" id="ARBA00022679"/>
    </source>
</evidence>
<dbReference type="Gene3D" id="3.40.50.2000">
    <property type="entry name" value="Glycogen Phosphorylase B"/>
    <property type="match status" value="2"/>
</dbReference>
<comment type="function">
    <text evidence="11">Allosteric enzyme that catalyzes the rate-limiting step in glycogen catabolism, the phosphorolytic cleavage of glycogen to produce glucose-1-phosphate, and plays a central role in maintaining cellular and organismal glucose homeostasis.</text>
</comment>
<keyword evidence="7 10" id="KW-0663">Pyridoxal phosphate</keyword>
<keyword evidence="5 11" id="KW-0328">Glycosyltransferase</keyword>
<reference evidence="12 13" key="1">
    <citation type="submission" date="2019-09" db="EMBL/GenBank/DDBJ databases">
        <authorList>
            <person name="Li Y."/>
        </authorList>
    </citation>
    <scope>NUCLEOTIDE SEQUENCE [LARGE SCALE GENOMIC DNA]</scope>
    <source>
        <strain evidence="12 13">L3-3HA</strain>
    </source>
</reference>
<comment type="function">
    <text evidence="9">Phosphorylase is an important allosteric enzyme in carbohydrate metabolism. Enzymes from different sources differ in their regulatory mechanisms and in their natural substrates. However, all known phosphorylases share catalytic and structural properties.</text>
</comment>
<dbReference type="NCBIfam" id="TIGR02093">
    <property type="entry name" value="P_ylase"/>
    <property type="match status" value="1"/>
</dbReference>
<dbReference type="GO" id="GO:0005737">
    <property type="term" value="C:cytoplasm"/>
    <property type="evidence" value="ECO:0007669"/>
    <property type="project" value="TreeGrafter"/>
</dbReference>
<evidence type="ECO:0000256" key="4">
    <source>
        <dbReference type="ARBA" id="ARBA00022533"/>
    </source>
</evidence>
<dbReference type="PANTHER" id="PTHR11468">
    <property type="entry name" value="GLYCOGEN PHOSPHORYLASE"/>
    <property type="match status" value="1"/>
</dbReference>
<keyword evidence="6 11" id="KW-0808">Transferase</keyword>
<dbReference type="PANTHER" id="PTHR11468:SF25">
    <property type="entry name" value="MALTODEXTRIN PHOSPHORYLASE"/>
    <property type="match status" value="1"/>
</dbReference>
<dbReference type="InterPro" id="IPR035090">
    <property type="entry name" value="Pyridoxal_P_attach_site"/>
</dbReference>
<feature type="modified residue" description="N6-(pyridoxal phosphate)lysine" evidence="10">
    <location>
        <position position="651"/>
    </location>
</feature>
<dbReference type="PIRSF" id="PIRSF000460">
    <property type="entry name" value="Pprylas_GlgP"/>
    <property type="match status" value="1"/>
</dbReference>
<proteinExistence type="inferred from homology"/>
<dbReference type="OrthoDB" id="7229284at2"/>
<dbReference type="AlphaFoldDB" id="A0A5J5FSP1"/>
<sequence>MAQLSFDRPQFMAALQRQQRYYGGTSLRALTPVQCWQALSAALAEQLALQPAPAPTDVGRHVNYLSLEFLPGRLTGNNLLNLGWYDEVAGMLAGDGLSLADILEQETDPALGNGGLGRLAACFLDAMATVGQSATGYGLSYQYGLFRQRFSAGQQKEWPDDWRREDYPWFCPRRDLTVGVGFGGELATDEEGRTRWRPALTLRGEAWDLPVVGYRNGVTQPLRLWQATHPEPFDLTLFNDGSYLRAARQGVEAGSLTSVLYPSDDHPAGKRLRLMQQYFLCACSVADILQRHQAAGRPLSELPRYEVIQLNDTHPTLAILELLRLLLDQYGMTWDDAWSLTRQLFAYTNHTLLPEALECWDARLFRRLLPRHFAIIKQIDKGFRQQVEQRWPGEPRVWRRLAIQYRQQVRMANLCVIACFAVNGVAALHSRLVVEDLFAEYHQLWPEKFHNVTNGITPRRWVKQCNPALSALIDETLGSTAWVSRLEMLRGLEPAADDAAFRQRYRQVKQHNKTLLADYLQREHGWRLDTGALFDVQIKRLHEYKRQHLNLLHIVALYRELRDNPTLERVPRVFLFGAKAAPSYALAKNIIYAINQVAEKINQDERVNDRLKVIFVPDYRVSLAERIIPAADVSEQISTAGKEASGTGNMKLALNGALTLGTLDGANVEIAEQVGADNLFIFGHSVEQVKALQADYRNSAPAQRSASIEAYLDASPLLREALAELASGAFSHGDKQAFAPLLNSLLKQGDPWLVLADFAPYYQAQLRVDALYRDVDEWTRRCALNTARVGMFSADRAIGDYQRAIWQARY</sequence>
<dbReference type="Proteomes" id="UP000335415">
    <property type="component" value="Unassembled WGS sequence"/>
</dbReference>
<evidence type="ECO:0000256" key="3">
    <source>
        <dbReference type="ARBA" id="ARBA00006047"/>
    </source>
</evidence>
<dbReference type="EC" id="2.4.1.1" evidence="11"/>
<dbReference type="RefSeq" id="WP_150437055.1">
    <property type="nucleotide sequence ID" value="NZ_VYKJ01000014.1"/>
</dbReference>
<dbReference type="InterPro" id="IPR011833">
    <property type="entry name" value="Glycg_phsphrylas"/>
</dbReference>
<comment type="cofactor">
    <cofactor evidence="2 11">
        <name>pyridoxal 5'-phosphate</name>
        <dbReference type="ChEBI" id="CHEBI:597326"/>
    </cofactor>
</comment>
<comment type="catalytic activity">
    <reaction evidence="1 11">
        <text>[(1-&gt;4)-alpha-D-glucosyl](n) + phosphate = [(1-&gt;4)-alpha-D-glucosyl](n-1) + alpha-D-glucose 1-phosphate</text>
        <dbReference type="Rhea" id="RHEA:41732"/>
        <dbReference type="Rhea" id="RHEA-COMP:9584"/>
        <dbReference type="Rhea" id="RHEA-COMP:9586"/>
        <dbReference type="ChEBI" id="CHEBI:15444"/>
        <dbReference type="ChEBI" id="CHEBI:43474"/>
        <dbReference type="ChEBI" id="CHEBI:58601"/>
        <dbReference type="EC" id="2.4.1.1"/>
    </reaction>
</comment>
<evidence type="ECO:0000313" key="12">
    <source>
        <dbReference type="EMBL" id="KAA8996398.1"/>
    </source>
</evidence>
<dbReference type="EMBL" id="VYKJ01000014">
    <property type="protein sequence ID" value="KAA8996398.1"/>
    <property type="molecule type" value="Genomic_DNA"/>
</dbReference>
<evidence type="ECO:0000256" key="9">
    <source>
        <dbReference type="ARBA" id="ARBA00025174"/>
    </source>
</evidence>
<gene>
    <name evidence="12" type="primary">malP</name>
    <name evidence="12" type="ORF">FJU30_21640</name>
</gene>
<keyword evidence="13" id="KW-1185">Reference proteome</keyword>
<evidence type="ECO:0000256" key="2">
    <source>
        <dbReference type="ARBA" id="ARBA00001933"/>
    </source>
</evidence>
<evidence type="ECO:0000256" key="7">
    <source>
        <dbReference type="ARBA" id="ARBA00022898"/>
    </source>
</evidence>
<dbReference type="Pfam" id="PF00343">
    <property type="entry name" value="Phosphorylase"/>
    <property type="match status" value="1"/>
</dbReference>
<evidence type="ECO:0000256" key="1">
    <source>
        <dbReference type="ARBA" id="ARBA00001275"/>
    </source>
</evidence>
<dbReference type="NCBIfam" id="NF011561">
    <property type="entry name" value="PRK14985.1"/>
    <property type="match status" value="1"/>
</dbReference>